<feature type="chain" id="PRO_5034156616" evidence="2">
    <location>
        <begin position="22"/>
        <end position="185"/>
    </location>
</feature>
<dbReference type="OrthoDB" id="5460979at2"/>
<accession>A0A8G2C1F4</accession>
<protein>
    <submittedName>
        <fullName evidence="3">Zinc resistance-associated protein</fullName>
    </submittedName>
</protein>
<name>A0A8G2C1F4_DESNO</name>
<evidence type="ECO:0000256" key="2">
    <source>
        <dbReference type="SAM" id="SignalP"/>
    </source>
</evidence>
<organism evidence="3 4">
    <name type="scientific">Desulfomicrobium norvegicum (strain DSM 1741 / NCIMB 8310)</name>
    <name type="common">Desulfovibrio baculatus (strain Norway 4)</name>
    <name type="synonym">Desulfovibrio desulfuricans (strain Norway 4)</name>
    <dbReference type="NCBI Taxonomy" id="52561"/>
    <lineage>
        <taxon>Bacteria</taxon>
        <taxon>Pseudomonadati</taxon>
        <taxon>Thermodesulfobacteriota</taxon>
        <taxon>Desulfovibrionia</taxon>
        <taxon>Desulfovibrionales</taxon>
        <taxon>Desulfomicrobiaceae</taxon>
        <taxon>Desulfomicrobium</taxon>
    </lineage>
</organism>
<dbReference type="InterPro" id="IPR025961">
    <property type="entry name" value="Metal_resist"/>
</dbReference>
<keyword evidence="4" id="KW-1185">Reference proteome</keyword>
<feature type="region of interest" description="Disordered" evidence="1">
    <location>
        <begin position="165"/>
        <end position="185"/>
    </location>
</feature>
<reference evidence="3 4" key="1">
    <citation type="submission" date="2016-10" db="EMBL/GenBank/DDBJ databases">
        <authorList>
            <person name="Varghese N."/>
            <person name="Submissions S."/>
        </authorList>
    </citation>
    <scope>NUCLEOTIDE SEQUENCE [LARGE SCALE GENOMIC DNA]</scope>
    <source>
        <strain evidence="3 4">DSM 1741</strain>
    </source>
</reference>
<comment type="caution">
    <text evidence="3">The sequence shown here is derived from an EMBL/GenBank/DDBJ whole genome shotgun (WGS) entry which is preliminary data.</text>
</comment>
<dbReference type="AlphaFoldDB" id="A0A8G2C1F4"/>
<dbReference type="Pfam" id="PF13801">
    <property type="entry name" value="Metal_resist"/>
    <property type="match status" value="1"/>
</dbReference>
<gene>
    <name evidence="3" type="ORF">SAMN05421830_10325</name>
</gene>
<keyword evidence="2" id="KW-0732">Signal</keyword>
<dbReference type="RefSeq" id="WP_092190293.1">
    <property type="nucleotide sequence ID" value="NZ_FOTO01000003.1"/>
</dbReference>
<evidence type="ECO:0000313" key="3">
    <source>
        <dbReference type="EMBL" id="SFL50696.1"/>
    </source>
</evidence>
<evidence type="ECO:0000256" key="1">
    <source>
        <dbReference type="SAM" id="MobiDB-lite"/>
    </source>
</evidence>
<evidence type="ECO:0000313" key="4">
    <source>
        <dbReference type="Proteomes" id="UP000199581"/>
    </source>
</evidence>
<dbReference type="Gene3D" id="1.20.120.1490">
    <property type="match status" value="1"/>
</dbReference>
<dbReference type="EMBL" id="FOTO01000003">
    <property type="protein sequence ID" value="SFL50696.1"/>
    <property type="molecule type" value="Genomic_DNA"/>
</dbReference>
<dbReference type="Proteomes" id="UP000199581">
    <property type="component" value="Unassembled WGS sequence"/>
</dbReference>
<feature type="signal peptide" evidence="2">
    <location>
        <begin position="1"/>
        <end position="21"/>
    </location>
</feature>
<proteinExistence type="predicted"/>
<sequence length="185" mass="19498">MKTYRNTIATILTLAFVTAFAGLAAAQGHGMKGGMQHGTMGGMTPEKQAVMQKLHADYDAATADLRKQLFAKESELNAELYGERTDEKKVEALTNDINALNAKIFAERIRMHKVMAKEGIMPMGGKGMMGGMGDCPMMGGGMNHGKMGGGMQHGMMGGMMHGMPGNGTAGQAPVDHSAHGTPAQQ</sequence>